<dbReference type="Gene3D" id="3.90.550.10">
    <property type="entry name" value="Spore Coat Polysaccharide Biosynthesis Protein SpsA, Chain A"/>
    <property type="match status" value="1"/>
</dbReference>
<dbReference type="InterPro" id="IPR050834">
    <property type="entry name" value="Glycosyltransf_2"/>
</dbReference>
<evidence type="ECO:0000313" key="2">
    <source>
        <dbReference type="EMBL" id="MCR8636076.1"/>
    </source>
</evidence>
<dbReference type="CDD" id="cd00761">
    <property type="entry name" value="Glyco_tranf_GTA_type"/>
    <property type="match status" value="1"/>
</dbReference>
<gene>
    <name evidence="2" type="ORF">NV381_33300</name>
</gene>
<evidence type="ECO:0000313" key="3">
    <source>
        <dbReference type="Proteomes" id="UP001300012"/>
    </source>
</evidence>
<evidence type="ECO:0000259" key="1">
    <source>
        <dbReference type="Pfam" id="PF00535"/>
    </source>
</evidence>
<organism evidence="2 3">
    <name type="scientific">Paenibacillus radicis</name>
    <name type="common">ex Xue et al. 2023</name>
    <dbReference type="NCBI Taxonomy" id="2972489"/>
    <lineage>
        <taxon>Bacteria</taxon>
        <taxon>Bacillati</taxon>
        <taxon>Bacillota</taxon>
        <taxon>Bacilli</taxon>
        <taxon>Bacillales</taxon>
        <taxon>Paenibacillaceae</taxon>
        <taxon>Paenibacillus</taxon>
    </lineage>
</organism>
<sequence length="260" mass="30680">MTVVVPTYNKQKFIAQTLASIGRQTFQDWQILMIDDASTDNTLHQAKQYADPDRTRIVELQENKGICHVLNHALEYIDTKYFVQVDGDDWLEPDTLRALYEAMEKESETTALAYANSAQWNHGNNVDHFGSIRQHHLFRNRYDFATYPRMVQPRFYRTKCVREVGGWETDDLTQGRMLEDRRILLRLLDQYEYAFVNRILYHFRTYEDNLSADKNAAQYNQVIQYFTDKALERWGGKFKAQYKGPIDSWQKVVLAPTNLE</sequence>
<feature type="domain" description="Glycosyltransferase 2-like" evidence="1">
    <location>
        <begin position="2"/>
        <end position="133"/>
    </location>
</feature>
<dbReference type="EMBL" id="JANQBD010000036">
    <property type="protein sequence ID" value="MCR8636076.1"/>
    <property type="molecule type" value="Genomic_DNA"/>
</dbReference>
<dbReference type="InterPro" id="IPR029044">
    <property type="entry name" value="Nucleotide-diphossugar_trans"/>
</dbReference>
<accession>A0ABT1YSC5</accession>
<name>A0ABT1YSC5_9BACL</name>
<proteinExistence type="predicted"/>
<dbReference type="InterPro" id="IPR001173">
    <property type="entry name" value="Glyco_trans_2-like"/>
</dbReference>
<dbReference type="PANTHER" id="PTHR43685:SF2">
    <property type="entry name" value="GLYCOSYLTRANSFERASE 2-LIKE DOMAIN-CONTAINING PROTEIN"/>
    <property type="match status" value="1"/>
</dbReference>
<protein>
    <submittedName>
        <fullName evidence="2">Glycosyltransferase family 2 protein</fullName>
    </submittedName>
</protein>
<comment type="caution">
    <text evidence="2">The sequence shown here is derived from an EMBL/GenBank/DDBJ whole genome shotgun (WGS) entry which is preliminary data.</text>
</comment>
<dbReference type="RefSeq" id="WP_258217616.1">
    <property type="nucleotide sequence ID" value="NZ_JANQBD010000036.1"/>
</dbReference>
<dbReference type="SUPFAM" id="SSF53448">
    <property type="entry name" value="Nucleotide-diphospho-sugar transferases"/>
    <property type="match status" value="1"/>
</dbReference>
<reference evidence="2 3" key="1">
    <citation type="submission" date="2022-08" db="EMBL/GenBank/DDBJ databases">
        <title>Paenibacillus endoradicis sp. nov., Paenibacillus radicibacter sp. nov and Paenibacillus pararadicis sp. nov., three cold-adapted plant growth-promoting bacteria isolated from root of Larix gmelinii in Great Khingan.</title>
        <authorList>
            <person name="Xue H."/>
        </authorList>
    </citation>
    <scope>NUCLEOTIDE SEQUENCE [LARGE SCALE GENOMIC DNA]</scope>
    <source>
        <strain evidence="2 3">N5-1-1-5</strain>
    </source>
</reference>
<keyword evidence="3" id="KW-1185">Reference proteome</keyword>
<dbReference type="Pfam" id="PF00535">
    <property type="entry name" value="Glycos_transf_2"/>
    <property type="match status" value="1"/>
</dbReference>
<dbReference type="Proteomes" id="UP001300012">
    <property type="component" value="Unassembled WGS sequence"/>
</dbReference>
<dbReference type="PANTHER" id="PTHR43685">
    <property type="entry name" value="GLYCOSYLTRANSFERASE"/>
    <property type="match status" value="1"/>
</dbReference>